<comment type="caution">
    <text evidence="2">The sequence shown here is derived from an EMBL/GenBank/DDBJ whole genome shotgun (WGS) entry which is preliminary data.</text>
</comment>
<evidence type="ECO:0000313" key="3">
    <source>
        <dbReference type="Proteomes" id="UP000316443"/>
    </source>
</evidence>
<evidence type="ECO:0000259" key="1">
    <source>
        <dbReference type="Pfam" id="PF13005"/>
    </source>
</evidence>
<feature type="domain" description="Transposase IS66 zinc-finger binding" evidence="1">
    <location>
        <begin position="35"/>
        <end position="80"/>
    </location>
</feature>
<dbReference type="AlphaFoldDB" id="A0A551X3U7"/>
<gene>
    <name evidence="2" type="ORF">EWV85_22160</name>
</gene>
<dbReference type="EMBL" id="SFCA01000242">
    <property type="protein sequence ID" value="TRT43402.1"/>
    <property type="molecule type" value="Genomic_DNA"/>
</dbReference>
<organism evidence="2 3">
    <name type="scientific">Microcystis aeruginosa Ma_QC_C_20070703_M131</name>
    <dbReference type="NCBI Taxonomy" id="2486263"/>
    <lineage>
        <taxon>Bacteria</taxon>
        <taxon>Bacillati</taxon>
        <taxon>Cyanobacteriota</taxon>
        <taxon>Cyanophyceae</taxon>
        <taxon>Oscillatoriophycideae</taxon>
        <taxon>Chroococcales</taxon>
        <taxon>Microcystaceae</taxon>
        <taxon>Microcystis</taxon>
    </lineage>
</organism>
<dbReference type="Proteomes" id="UP000316443">
    <property type="component" value="Unassembled WGS sequence"/>
</dbReference>
<reference evidence="2 3" key="1">
    <citation type="submission" date="2019-01" db="EMBL/GenBank/DDBJ databases">
        <title>Coherence of Microcystis species and biogeography revealed through population genomics.</title>
        <authorList>
            <person name="Perez-Carrascal O.M."/>
            <person name="Terrat Y."/>
            <person name="Giani A."/>
            <person name="Fortin N."/>
            <person name="Tromas N."/>
            <person name="Shapiro B.J."/>
        </authorList>
    </citation>
    <scope>NUCLEOTIDE SEQUENCE [LARGE SCALE GENOMIC DNA]</scope>
    <source>
        <strain evidence="2">Ma_QC_C_20070703_M131</strain>
    </source>
</reference>
<dbReference type="Pfam" id="PF13005">
    <property type="entry name" value="zf-IS66"/>
    <property type="match status" value="1"/>
</dbReference>
<name>A0A551X3U7_MICAE</name>
<accession>A0A551X3U7</accession>
<sequence>MKLLFHKQLLTVGPERALERVSQPEKIVRHEPSNQSCQCGCNLTGAEAARVMKRQVFDLPVLKMEVTEHQVVVKKCPKCDQTNQGEFPAQVKAPVQ</sequence>
<protein>
    <recommendedName>
        <fullName evidence="1">Transposase IS66 zinc-finger binding domain-containing protein</fullName>
    </recommendedName>
</protein>
<proteinExistence type="predicted"/>
<dbReference type="InterPro" id="IPR024474">
    <property type="entry name" value="Znf_dom_IS66"/>
</dbReference>
<evidence type="ECO:0000313" key="2">
    <source>
        <dbReference type="EMBL" id="TRT43402.1"/>
    </source>
</evidence>